<proteinExistence type="predicted"/>
<name>A0AAW2KPF9_SESRA</name>
<evidence type="ECO:0000256" key="1">
    <source>
        <dbReference type="SAM" id="MobiDB-lite"/>
    </source>
</evidence>
<evidence type="ECO:0000313" key="2">
    <source>
        <dbReference type="EMBL" id="KAL0308940.1"/>
    </source>
</evidence>
<accession>A0AAW2KPF9</accession>
<feature type="compositionally biased region" description="Polar residues" evidence="1">
    <location>
        <begin position="75"/>
        <end position="94"/>
    </location>
</feature>
<dbReference type="AlphaFoldDB" id="A0AAW2KPF9"/>
<gene>
    <name evidence="2" type="ORF">Sradi_5836300</name>
</gene>
<organism evidence="2">
    <name type="scientific">Sesamum radiatum</name>
    <name type="common">Black benniseed</name>
    <dbReference type="NCBI Taxonomy" id="300843"/>
    <lineage>
        <taxon>Eukaryota</taxon>
        <taxon>Viridiplantae</taxon>
        <taxon>Streptophyta</taxon>
        <taxon>Embryophyta</taxon>
        <taxon>Tracheophyta</taxon>
        <taxon>Spermatophyta</taxon>
        <taxon>Magnoliopsida</taxon>
        <taxon>eudicotyledons</taxon>
        <taxon>Gunneridae</taxon>
        <taxon>Pentapetalae</taxon>
        <taxon>asterids</taxon>
        <taxon>lamiids</taxon>
        <taxon>Lamiales</taxon>
        <taxon>Pedaliaceae</taxon>
        <taxon>Sesamum</taxon>
    </lineage>
</organism>
<protein>
    <submittedName>
        <fullName evidence="2">Uncharacterized protein</fullName>
    </submittedName>
</protein>
<dbReference type="EMBL" id="JACGWJ010000027">
    <property type="protein sequence ID" value="KAL0308940.1"/>
    <property type="molecule type" value="Genomic_DNA"/>
</dbReference>
<reference evidence="2" key="1">
    <citation type="submission" date="2020-06" db="EMBL/GenBank/DDBJ databases">
        <authorList>
            <person name="Li T."/>
            <person name="Hu X."/>
            <person name="Zhang T."/>
            <person name="Song X."/>
            <person name="Zhang H."/>
            <person name="Dai N."/>
            <person name="Sheng W."/>
            <person name="Hou X."/>
            <person name="Wei L."/>
        </authorList>
    </citation>
    <scope>NUCLEOTIDE SEQUENCE</scope>
    <source>
        <strain evidence="2">G02</strain>
        <tissue evidence="2">Leaf</tissue>
    </source>
</reference>
<comment type="caution">
    <text evidence="2">The sequence shown here is derived from an EMBL/GenBank/DDBJ whole genome shotgun (WGS) entry which is preliminary data.</text>
</comment>
<sequence length="94" mass="10656">MPIRNRINLFHAEHYRANAFQPIILLLDIIGHRSQIRYCGPCGCPQAISRTSHVLRARTPQARLLEAAYPRHSFGSRNLGQSSDSLANHYSSCR</sequence>
<reference evidence="2" key="2">
    <citation type="journal article" date="2024" name="Plant">
        <title>Genomic evolution and insights into agronomic trait innovations of Sesamum species.</title>
        <authorList>
            <person name="Miao H."/>
            <person name="Wang L."/>
            <person name="Qu L."/>
            <person name="Liu H."/>
            <person name="Sun Y."/>
            <person name="Le M."/>
            <person name="Wang Q."/>
            <person name="Wei S."/>
            <person name="Zheng Y."/>
            <person name="Lin W."/>
            <person name="Duan Y."/>
            <person name="Cao H."/>
            <person name="Xiong S."/>
            <person name="Wang X."/>
            <person name="Wei L."/>
            <person name="Li C."/>
            <person name="Ma Q."/>
            <person name="Ju M."/>
            <person name="Zhao R."/>
            <person name="Li G."/>
            <person name="Mu C."/>
            <person name="Tian Q."/>
            <person name="Mei H."/>
            <person name="Zhang T."/>
            <person name="Gao T."/>
            <person name="Zhang H."/>
        </authorList>
    </citation>
    <scope>NUCLEOTIDE SEQUENCE</scope>
    <source>
        <strain evidence="2">G02</strain>
    </source>
</reference>
<feature type="region of interest" description="Disordered" evidence="1">
    <location>
        <begin position="73"/>
        <end position="94"/>
    </location>
</feature>